<dbReference type="SUPFAM" id="SSF56112">
    <property type="entry name" value="Protein kinase-like (PK-like)"/>
    <property type="match status" value="1"/>
</dbReference>
<dbReference type="Gene3D" id="1.10.510.10">
    <property type="entry name" value="Transferase(Phosphotransferase) domain 1"/>
    <property type="match status" value="1"/>
</dbReference>
<dbReference type="RefSeq" id="XP_067065536.1">
    <property type="nucleotide sequence ID" value="XM_067209293.1"/>
</dbReference>
<dbReference type="PANTHER" id="PTHR44329">
    <property type="entry name" value="SERINE/THREONINE-PROTEIN KINASE TNNI3K-RELATED"/>
    <property type="match status" value="1"/>
</dbReference>
<dbReference type="Proteomes" id="UP000674143">
    <property type="component" value="Chromosome 8"/>
</dbReference>
<feature type="compositionally biased region" description="Polar residues" evidence="1">
    <location>
        <begin position="27"/>
        <end position="50"/>
    </location>
</feature>
<evidence type="ECO:0000313" key="4">
    <source>
        <dbReference type="EMBL" id="KAG5486470.1"/>
    </source>
</evidence>
<feature type="transmembrane region" description="Helical" evidence="2">
    <location>
        <begin position="86"/>
        <end position="107"/>
    </location>
</feature>
<evidence type="ECO:0000256" key="2">
    <source>
        <dbReference type="SAM" id="Phobius"/>
    </source>
</evidence>
<evidence type="ECO:0000313" key="5">
    <source>
        <dbReference type="Proteomes" id="UP000674143"/>
    </source>
</evidence>
<keyword evidence="2" id="KW-0472">Membrane</keyword>
<keyword evidence="2" id="KW-0812">Transmembrane</keyword>
<dbReference type="EMBL" id="JAFHLR010000008">
    <property type="protein sequence ID" value="KAG5486470.1"/>
    <property type="molecule type" value="Genomic_DNA"/>
</dbReference>
<dbReference type="PROSITE" id="PS50011">
    <property type="entry name" value="PROTEIN_KINASE_DOM"/>
    <property type="match status" value="1"/>
</dbReference>
<dbReference type="InterPro" id="IPR000719">
    <property type="entry name" value="Prot_kinase_dom"/>
</dbReference>
<keyword evidence="2" id="KW-1133">Transmembrane helix</keyword>
<gene>
    <name evidence="4" type="ORF">LSCM4_07402</name>
</gene>
<dbReference type="PANTHER" id="PTHR44329:SF214">
    <property type="entry name" value="PROTEIN KINASE DOMAIN-CONTAINING PROTEIN"/>
    <property type="match status" value="1"/>
</dbReference>
<dbReference type="KEGG" id="loi:92363227"/>
<comment type="caution">
    <text evidence="4">The sequence shown here is derived from an EMBL/GenBank/DDBJ whole genome shotgun (WGS) entry which is preliminary data.</text>
</comment>
<feature type="compositionally biased region" description="Polar residues" evidence="1">
    <location>
        <begin position="601"/>
        <end position="622"/>
    </location>
</feature>
<reference evidence="4 5" key="1">
    <citation type="submission" date="2021-02" db="EMBL/GenBank/DDBJ databases">
        <title>Leishmania (Mundinia) orientalis Genome sequencing and assembly.</title>
        <authorList>
            <person name="Almutairi H."/>
            <person name="Gatherer D."/>
        </authorList>
    </citation>
    <scope>NUCLEOTIDE SEQUENCE [LARGE SCALE GENOMIC DNA]</scope>
    <source>
        <strain evidence="4">LSCM4</strain>
    </source>
</reference>
<evidence type="ECO:0000259" key="3">
    <source>
        <dbReference type="PROSITE" id="PS50011"/>
    </source>
</evidence>
<feature type="region of interest" description="Disordered" evidence="1">
    <location>
        <begin position="23"/>
        <end position="50"/>
    </location>
</feature>
<dbReference type="GO" id="GO:0005524">
    <property type="term" value="F:ATP binding"/>
    <property type="evidence" value="ECO:0007669"/>
    <property type="project" value="InterPro"/>
</dbReference>
<dbReference type="InterPro" id="IPR051681">
    <property type="entry name" value="Ser/Thr_Kinases-Pseudokinases"/>
</dbReference>
<dbReference type="Pfam" id="PF00069">
    <property type="entry name" value="Pkinase"/>
    <property type="match status" value="1"/>
</dbReference>
<sequence>MPHRIRHSVSLVPTAPQAAQMALMTPGSPTHPLTAQEQEAPVQPSNRQHQPLQTRCSIPPVWRSRAKRFGRSARNTLCRIDVCWTLFYFVFLACVGTTSCAISYRLVNRSLIESWHTLHDNRIASVNKLIDQSTDRVHDMAAGLLALYMKTQFIMESERTLSVLCALMEEYDLMRSFAAFSVVSLSQLQAISCWRESPQMNSGEQLVGAISQDHRVNSTYYVNHSNFMFNRPLEVQAIIPEDRGSVAGILADNYAASELIELTKAYYEGSIDSIDQRLMWLQPPFHSHLIYYNYPAGLIYRGLTLPANVSVTDCTQVCINGTRLALNALCEATSGFLFAAFINQSLGDADPLIMANNWGQQTMQGDVVFPSSPEPTTYLKSSNVRHPLMREALERVDLSRMQEPGYKHCVDFRFNDAHSIITVWAYTSPRGLTLPLVYVSSHEIVTGPYLRLRDTVNGILAATIVLVSFVFWAFVRLYFVLPLLEITQLLDRSVQRGTRALYHAGKHGIGALKEVRALGNAHNAAMRQLREVDAFIPAAVRQQLRRGTVHTTLKASLEAALPGPNVVAASSQPRAARLARHLSTVVYITARPSHPPPGALHSTSTAPAPPSMHSSENIDTNIASPIPSQRLVAVVERAVHAVNAANSGPFATPAALDTFASVVHELVHTHSGTVLHLRPDACVLHFHAAVRTHLPPQQEQQPGTAADVDMAVEAHAQQDACDAAAFALALLAWVDEQQAAAGQPKWPHVPEVRALIDTSLFTCGQYRPAGSEQTTAVALGRDVLRDAIRVVERIGVRVAMTEETAMRVRGGSLAGNGDGDAAAVRAIPVEVLRTGHGEDTLVLYEALPGRAAGDAAWQLYARCCVDGFARMRQGDYAGALAAYRSVADISGLELGLLPPCLRREATASQVTSGAVSVQAARLMRECEGRLRAGLADGFQRVPRRPPGIDAVLRDGIAPVRTAAERLVRVAASAAPDACAKQRRAASGFTAPRSYPEVRDRYVVQLGIGAAATRVVVPTPPAWVRDNHGLYWHLTCRRKDVTPSGLWPRRFLALGSAGAIASVNYIMYREVHPVVAKVIRDAPLGPMCDALRSSTPVCGPTAQQDAAIQRLMSRYHELRHPNILTPLAFSQSLEGGVVLIWEFCPGGTLRQLLARYSRVKSITFACFGLQMLSALSHLHERGLAHGNLNLDTVMVDSNGHCRLIGQSTDHALEREIFDFRLSCYLSPAMAAGALPTPECDMFCYGLLAMEAVTQQPCWRWATAAEYEGHRSLQPSAKELADLMAAGGQEFADAVAQGCVVLNLQQLDAAPTNEHHNDTMRNVCRRLLSLDPSSRPTAAQLRDENKSALNLLGLTMEEDAR</sequence>
<evidence type="ECO:0000256" key="1">
    <source>
        <dbReference type="SAM" id="MobiDB-lite"/>
    </source>
</evidence>
<protein>
    <recommendedName>
        <fullName evidence="3">Protein kinase domain-containing protein</fullName>
    </recommendedName>
</protein>
<feature type="region of interest" description="Disordered" evidence="1">
    <location>
        <begin position="593"/>
        <end position="622"/>
    </location>
</feature>
<dbReference type="InterPro" id="IPR011009">
    <property type="entry name" value="Kinase-like_dom_sf"/>
</dbReference>
<dbReference type="SMR" id="A0A836KXF4"/>
<feature type="transmembrane region" description="Helical" evidence="2">
    <location>
        <begin position="459"/>
        <end position="481"/>
    </location>
</feature>
<dbReference type="GO" id="GO:0004674">
    <property type="term" value="F:protein serine/threonine kinase activity"/>
    <property type="evidence" value="ECO:0007669"/>
    <property type="project" value="TreeGrafter"/>
</dbReference>
<name>A0A836KXF4_9TRYP</name>
<organism evidence="4 5">
    <name type="scientific">Leishmania orientalis</name>
    <dbReference type="NCBI Taxonomy" id="2249476"/>
    <lineage>
        <taxon>Eukaryota</taxon>
        <taxon>Discoba</taxon>
        <taxon>Euglenozoa</taxon>
        <taxon>Kinetoplastea</taxon>
        <taxon>Metakinetoplastina</taxon>
        <taxon>Trypanosomatida</taxon>
        <taxon>Trypanosomatidae</taxon>
        <taxon>Leishmaniinae</taxon>
        <taxon>Leishmania</taxon>
    </lineage>
</organism>
<accession>A0A836KXF4</accession>
<dbReference type="GeneID" id="92363227"/>
<proteinExistence type="predicted"/>
<keyword evidence="5" id="KW-1185">Reference proteome</keyword>
<feature type="domain" description="Protein kinase" evidence="3">
    <location>
        <begin position="1045"/>
        <end position="1347"/>
    </location>
</feature>